<protein>
    <submittedName>
        <fullName evidence="8">Outer membrane protein assembly factor BamD</fullName>
    </submittedName>
</protein>
<dbReference type="Proteomes" id="UP000255423">
    <property type="component" value="Unassembled WGS sequence"/>
</dbReference>
<evidence type="ECO:0000256" key="3">
    <source>
        <dbReference type="ARBA" id="ARBA00023237"/>
    </source>
</evidence>
<dbReference type="AlphaFoldDB" id="A0A380SA20"/>
<sequence length="283" mass="33089">MKKIFKSTLFVPLFLYMATMMGCSSTSSSKITHTEWCKNRYEAAEQLFKAEKYGRATEKLEEILSTCAGSGYMEQAQFLIAESHFNLEQWIEARGEYGSFIVNFPGSPFAETAEYRKAVSSFNMDYKIDRDESNTTTAMKDFERYLANHPNTPLRDSVNYYYNLLVDRVAEKEFQTGRLYLRMEKPQAAVIYFKEFLETYPKAQRRQETLFLIADAYTDLDQFEPAREYLNIAKNESGEDVEIQKRVKKAEDKIAKAEESYEKRLKKEAEKKRLQKEEKTLAN</sequence>
<dbReference type="RefSeq" id="WP_109573661.1">
    <property type="nucleotide sequence ID" value="NZ_UHJL01000006.1"/>
</dbReference>
<evidence type="ECO:0000259" key="7">
    <source>
        <dbReference type="Pfam" id="PF13525"/>
    </source>
</evidence>
<evidence type="ECO:0000256" key="4">
    <source>
        <dbReference type="PROSITE-ProRule" id="PRU00339"/>
    </source>
</evidence>
<dbReference type="InterPro" id="IPR017689">
    <property type="entry name" value="BamD"/>
</dbReference>
<name>A0A380SA20_FIBSU</name>
<dbReference type="Gene3D" id="1.25.40.10">
    <property type="entry name" value="Tetratricopeptide repeat domain"/>
    <property type="match status" value="1"/>
</dbReference>
<evidence type="ECO:0000256" key="5">
    <source>
        <dbReference type="SAM" id="Coils"/>
    </source>
</evidence>
<keyword evidence="3" id="KW-0998">Cell outer membrane</keyword>
<dbReference type="EMBL" id="UHJL01000006">
    <property type="protein sequence ID" value="SUQ26076.1"/>
    <property type="molecule type" value="Genomic_DNA"/>
</dbReference>
<dbReference type="PROSITE" id="PS51257">
    <property type="entry name" value="PROKAR_LIPOPROTEIN"/>
    <property type="match status" value="1"/>
</dbReference>
<keyword evidence="1 6" id="KW-0732">Signal</keyword>
<dbReference type="InterPro" id="IPR019734">
    <property type="entry name" value="TPR_rpt"/>
</dbReference>
<keyword evidence="2" id="KW-0472">Membrane</keyword>
<proteinExistence type="predicted"/>
<dbReference type="Pfam" id="PF13525">
    <property type="entry name" value="YfiO"/>
    <property type="match status" value="1"/>
</dbReference>
<feature type="coiled-coil region" evidence="5">
    <location>
        <begin position="240"/>
        <end position="278"/>
    </location>
</feature>
<dbReference type="SUPFAM" id="SSF48452">
    <property type="entry name" value="TPR-like"/>
    <property type="match status" value="1"/>
</dbReference>
<accession>A0A380SA20</accession>
<gene>
    <name evidence="8" type="ORF">SAMN05661053_2881</name>
</gene>
<keyword evidence="5" id="KW-0175">Coiled coil</keyword>
<evidence type="ECO:0000256" key="6">
    <source>
        <dbReference type="SAM" id="SignalP"/>
    </source>
</evidence>
<feature type="signal peptide" evidence="6">
    <location>
        <begin position="1"/>
        <end position="22"/>
    </location>
</feature>
<reference evidence="8 9" key="1">
    <citation type="submission" date="2017-08" db="EMBL/GenBank/DDBJ databases">
        <authorList>
            <person name="de Groot N.N."/>
        </authorList>
    </citation>
    <scope>NUCLEOTIDE SEQUENCE [LARGE SCALE GENOMIC DNA]</scope>
    <source>
        <strain evidence="8 9">HM2</strain>
    </source>
</reference>
<evidence type="ECO:0000256" key="2">
    <source>
        <dbReference type="ARBA" id="ARBA00023136"/>
    </source>
</evidence>
<evidence type="ECO:0000256" key="1">
    <source>
        <dbReference type="ARBA" id="ARBA00022729"/>
    </source>
</evidence>
<dbReference type="PROSITE" id="PS50005">
    <property type="entry name" value="TPR"/>
    <property type="match status" value="1"/>
</dbReference>
<feature type="domain" description="Outer membrane lipoprotein BamD-like" evidence="7">
    <location>
        <begin position="39"/>
        <end position="226"/>
    </location>
</feature>
<keyword evidence="4" id="KW-0802">TPR repeat</keyword>
<feature type="repeat" description="TPR" evidence="4">
    <location>
        <begin position="170"/>
        <end position="203"/>
    </location>
</feature>
<feature type="chain" id="PRO_5016954222" evidence="6">
    <location>
        <begin position="23"/>
        <end position="283"/>
    </location>
</feature>
<evidence type="ECO:0000313" key="9">
    <source>
        <dbReference type="Proteomes" id="UP000255423"/>
    </source>
</evidence>
<dbReference type="InterPro" id="IPR011990">
    <property type="entry name" value="TPR-like_helical_dom_sf"/>
</dbReference>
<evidence type="ECO:0000313" key="8">
    <source>
        <dbReference type="EMBL" id="SUQ26076.1"/>
    </source>
</evidence>
<dbReference type="NCBIfam" id="TIGR03302">
    <property type="entry name" value="OM_YfiO"/>
    <property type="match status" value="1"/>
</dbReference>
<organism evidence="8 9">
    <name type="scientific">Fibrobacter succinogenes</name>
    <name type="common">Bacteroides succinogenes</name>
    <dbReference type="NCBI Taxonomy" id="833"/>
    <lineage>
        <taxon>Bacteria</taxon>
        <taxon>Pseudomonadati</taxon>
        <taxon>Fibrobacterota</taxon>
        <taxon>Fibrobacteria</taxon>
        <taxon>Fibrobacterales</taxon>
        <taxon>Fibrobacteraceae</taxon>
        <taxon>Fibrobacter</taxon>
    </lineage>
</organism>
<dbReference type="InterPro" id="IPR039565">
    <property type="entry name" value="BamD-like"/>
</dbReference>